<proteinExistence type="predicted"/>
<gene>
    <name evidence="1" type="ORF">L873DRAFT_1808653</name>
</gene>
<accession>A0A3N4JIL2</accession>
<evidence type="ECO:0000313" key="1">
    <source>
        <dbReference type="EMBL" id="RPA98085.1"/>
    </source>
</evidence>
<dbReference type="AlphaFoldDB" id="A0A3N4JIL2"/>
<keyword evidence="2" id="KW-1185">Reference proteome</keyword>
<dbReference type="EMBL" id="ML120398">
    <property type="protein sequence ID" value="RPA98085.1"/>
    <property type="molecule type" value="Genomic_DNA"/>
</dbReference>
<name>A0A3N4JIL2_9PEZI</name>
<organism evidence="1 2">
    <name type="scientific">Choiromyces venosus 120613-1</name>
    <dbReference type="NCBI Taxonomy" id="1336337"/>
    <lineage>
        <taxon>Eukaryota</taxon>
        <taxon>Fungi</taxon>
        <taxon>Dikarya</taxon>
        <taxon>Ascomycota</taxon>
        <taxon>Pezizomycotina</taxon>
        <taxon>Pezizomycetes</taxon>
        <taxon>Pezizales</taxon>
        <taxon>Tuberaceae</taxon>
        <taxon>Choiromyces</taxon>
    </lineage>
</organism>
<dbReference type="OrthoDB" id="5397552at2759"/>
<dbReference type="SUPFAM" id="SSF81301">
    <property type="entry name" value="Nucleotidyltransferase"/>
    <property type="match status" value="1"/>
</dbReference>
<evidence type="ECO:0000313" key="2">
    <source>
        <dbReference type="Proteomes" id="UP000276215"/>
    </source>
</evidence>
<dbReference type="Gene3D" id="3.30.460.40">
    <property type="match status" value="1"/>
</dbReference>
<sequence>MATSASEKLGEVVTAIVNLDRLWGEKYILIGGASLICQGSQQVTMDLDVLVPGESIARIAFTLTESQNVTCRAGVVQ</sequence>
<dbReference type="InterPro" id="IPR043519">
    <property type="entry name" value="NT_sf"/>
</dbReference>
<reference evidence="1 2" key="1">
    <citation type="journal article" date="2018" name="Nat. Ecol. Evol.">
        <title>Pezizomycetes genomes reveal the molecular basis of ectomycorrhizal truffle lifestyle.</title>
        <authorList>
            <person name="Murat C."/>
            <person name="Payen T."/>
            <person name="Noel B."/>
            <person name="Kuo A."/>
            <person name="Morin E."/>
            <person name="Chen J."/>
            <person name="Kohler A."/>
            <person name="Krizsan K."/>
            <person name="Balestrini R."/>
            <person name="Da Silva C."/>
            <person name="Montanini B."/>
            <person name="Hainaut M."/>
            <person name="Levati E."/>
            <person name="Barry K.W."/>
            <person name="Belfiori B."/>
            <person name="Cichocki N."/>
            <person name="Clum A."/>
            <person name="Dockter R.B."/>
            <person name="Fauchery L."/>
            <person name="Guy J."/>
            <person name="Iotti M."/>
            <person name="Le Tacon F."/>
            <person name="Lindquist E.A."/>
            <person name="Lipzen A."/>
            <person name="Malagnac F."/>
            <person name="Mello A."/>
            <person name="Molinier V."/>
            <person name="Miyauchi S."/>
            <person name="Poulain J."/>
            <person name="Riccioni C."/>
            <person name="Rubini A."/>
            <person name="Sitrit Y."/>
            <person name="Splivallo R."/>
            <person name="Traeger S."/>
            <person name="Wang M."/>
            <person name="Zifcakova L."/>
            <person name="Wipf D."/>
            <person name="Zambonelli A."/>
            <person name="Paolocci F."/>
            <person name="Nowrousian M."/>
            <person name="Ottonello S."/>
            <person name="Baldrian P."/>
            <person name="Spatafora J.W."/>
            <person name="Henrissat B."/>
            <person name="Nagy L.G."/>
            <person name="Aury J.M."/>
            <person name="Wincker P."/>
            <person name="Grigoriev I.V."/>
            <person name="Bonfante P."/>
            <person name="Martin F.M."/>
        </authorList>
    </citation>
    <scope>NUCLEOTIDE SEQUENCE [LARGE SCALE GENOMIC DNA]</scope>
    <source>
        <strain evidence="1 2">120613-1</strain>
    </source>
</reference>
<dbReference type="Proteomes" id="UP000276215">
    <property type="component" value="Unassembled WGS sequence"/>
</dbReference>
<protein>
    <submittedName>
        <fullName evidence="1">Uncharacterized protein</fullName>
    </submittedName>
</protein>